<evidence type="ECO:0000313" key="2">
    <source>
        <dbReference type="EMBL" id="GAI36739.1"/>
    </source>
</evidence>
<gene>
    <name evidence="2" type="ORF">S06H3_47771</name>
</gene>
<organism evidence="2">
    <name type="scientific">marine sediment metagenome</name>
    <dbReference type="NCBI Taxonomy" id="412755"/>
    <lineage>
        <taxon>unclassified sequences</taxon>
        <taxon>metagenomes</taxon>
        <taxon>ecological metagenomes</taxon>
    </lineage>
</organism>
<dbReference type="EMBL" id="BARV01030032">
    <property type="protein sequence ID" value="GAI36739.1"/>
    <property type="molecule type" value="Genomic_DNA"/>
</dbReference>
<evidence type="ECO:0000256" key="1">
    <source>
        <dbReference type="SAM" id="MobiDB-lite"/>
    </source>
</evidence>
<proteinExistence type="predicted"/>
<sequence length="46" mass="5104">MVYEDQQKYTHSGTDGTGSCEKSGGRLFSHQKSPQFTQPQLLACLI</sequence>
<feature type="non-terminal residue" evidence="2">
    <location>
        <position position="46"/>
    </location>
</feature>
<comment type="caution">
    <text evidence="2">The sequence shown here is derived from an EMBL/GenBank/DDBJ whole genome shotgun (WGS) entry which is preliminary data.</text>
</comment>
<protein>
    <submittedName>
        <fullName evidence="2">Uncharacterized protein</fullName>
    </submittedName>
</protein>
<reference evidence="2" key="1">
    <citation type="journal article" date="2014" name="Front. Microbiol.">
        <title>High frequency of phylogenetically diverse reductive dehalogenase-homologous genes in deep subseafloor sedimentary metagenomes.</title>
        <authorList>
            <person name="Kawai M."/>
            <person name="Futagami T."/>
            <person name="Toyoda A."/>
            <person name="Takaki Y."/>
            <person name="Nishi S."/>
            <person name="Hori S."/>
            <person name="Arai W."/>
            <person name="Tsubouchi T."/>
            <person name="Morono Y."/>
            <person name="Uchiyama I."/>
            <person name="Ito T."/>
            <person name="Fujiyama A."/>
            <person name="Inagaki F."/>
            <person name="Takami H."/>
        </authorList>
    </citation>
    <scope>NUCLEOTIDE SEQUENCE</scope>
    <source>
        <strain evidence="2">Expedition CK06-06</strain>
    </source>
</reference>
<name>X1Q0J6_9ZZZZ</name>
<feature type="region of interest" description="Disordered" evidence="1">
    <location>
        <begin position="1"/>
        <end position="34"/>
    </location>
</feature>
<dbReference type="AlphaFoldDB" id="X1Q0J6"/>
<accession>X1Q0J6</accession>